<dbReference type="RefSeq" id="XP_012898028.1">
    <property type="nucleotide sequence ID" value="XM_013042574.1"/>
</dbReference>
<dbReference type="InParanoid" id="D8M7E1"/>
<keyword evidence="1" id="KW-0732">Signal</keyword>
<gene>
    <name evidence="2" type="ORF">GSBLH_T00003782001</name>
</gene>
<feature type="signal peptide" evidence="1">
    <location>
        <begin position="1"/>
        <end position="20"/>
    </location>
</feature>
<name>D8M7E1_BLAHO</name>
<evidence type="ECO:0000313" key="2">
    <source>
        <dbReference type="EMBL" id="CBK23980.2"/>
    </source>
</evidence>
<organism evidence="2">
    <name type="scientific">Blastocystis hominis</name>
    <dbReference type="NCBI Taxonomy" id="12968"/>
    <lineage>
        <taxon>Eukaryota</taxon>
        <taxon>Sar</taxon>
        <taxon>Stramenopiles</taxon>
        <taxon>Bigyra</taxon>
        <taxon>Opalozoa</taxon>
        <taxon>Opalinata</taxon>
        <taxon>Blastocystidae</taxon>
        <taxon>Blastocystis</taxon>
    </lineage>
</organism>
<dbReference type="InterPro" id="IPR009011">
    <property type="entry name" value="Man6P_isomerase_rcpt-bd_dom_sf"/>
</dbReference>
<reference evidence="2" key="1">
    <citation type="submission" date="2010-02" db="EMBL/GenBank/DDBJ databases">
        <title>Sequencing and annotation of the Blastocystis hominis genome.</title>
        <authorList>
            <person name="Wincker P."/>
        </authorList>
    </citation>
    <scope>NUCLEOTIDE SEQUENCE</scope>
    <source>
        <strain evidence="2">Singapore isolate B</strain>
    </source>
</reference>
<dbReference type="GeneID" id="24920845"/>
<dbReference type="SUPFAM" id="SSF50911">
    <property type="entry name" value="Mannose 6-phosphate receptor domain"/>
    <property type="match status" value="1"/>
</dbReference>
<protein>
    <recommendedName>
        <fullName evidence="4">MRH domain-containing protein</fullName>
    </recommendedName>
</protein>
<dbReference type="Gene3D" id="2.70.130.10">
    <property type="entry name" value="Mannose-6-phosphate receptor binding domain"/>
    <property type="match status" value="1"/>
</dbReference>
<dbReference type="EMBL" id="FN668672">
    <property type="protein sequence ID" value="CBK23980.2"/>
    <property type="molecule type" value="Genomic_DNA"/>
</dbReference>
<evidence type="ECO:0008006" key="4">
    <source>
        <dbReference type="Google" id="ProtNLM"/>
    </source>
</evidence>
<feature type="chain" id="PRO_5003117757" description="MRH domain-containing protein" evidence="1">
    <location>
        <begin position="21"/>
        <end position="202"/>
    </location>
</feature>
<accession>D8M7E1</accession>
<keyword evidence="3" id="KW-1185">Reference proteome</keyword>
<proteinExistence type="predicted"/>
<evidence type="ECO:0000256" key="1">
    <source>
        <dbReference type="SAM" id="SignalP"/>
    </source>
</evidence>
<dbReference type="AlphaFoldDB" id="D8M7E1"/>
<evidence type="ECO:0000313" key="3">
    <source>
        <dbReference type="Proteomes" id="UP000008312"/>
    </source>
</evidence>
<dbReference type="Proteomes" id="UP000008312">
    <property type="component" value="Unassembled WGS sequence"/>
</dbReference>
<sequence length="202" mass="22484">MIRPSVRFLICLILIVSSAGEKRDLTLEEVSSVKCFQNPVSIDFPPQLQDILSELYTFDNGKYTYYIAPLEKIVHSSHFGDSTGKCLGAFTGFVGDPYSNSRIILQFSGGGQCVGHQVRRATLTISCSRELSSPFEIQEVQELGPCETAIIAASPVVCTISPKPKEPKPIEETPDRMQQLIEIEEQLILLRNRVLELVEQLP</sequence>